<proteinExistence type="predicted"/>
<accession>A0A067R5E1</accession>
<dbReference type="InParanoid" id="A0A067R5E1"/>
<organism evidence="1 2">
    <name type="scientific">Zootermopsis nevadensis</name>
    <name type="common">Dampwood termite</name>
    <dbReference type="NCBI Taxonomy" id="136037"/>
    <lineage>
        <taxon>Eukaryota</taxon>
        <taxon>Metazoa</taxon>
        <taxon>Ecdysozoa</taxon>
        <taxon>Arthropoda</taxon>
        <taxon>Hexapoda</taxon>
        <taxon>Insecta</taxon>
        <taxon>Pterygota</taxon>
        <taxon>Neoptera</taxon>
        <taxon>Polyneoptera</taxon>
        <taxon>Dictyoptera</taxon>
        <taxon>Blattodea</taxon>
        <taxon>Blattoidea</taxon>
        <taxon>Termitoidae</taxon>
        <taxon>Termopsidae</taxon>
        <taxon>Zootermopsis</taxon>
    </lineage>
</organism>
<evidence type="ECO:0000313" key="2">
    <source>
        <dbReference type="Proteomes" id="UP000027135"/>
    </source>
</evidence>
<evidence type="ECO:0000313" key="1">
    <source>
        <dbReference type="EMBL" id="KDR13322.1"/>
    </source>
</evidence>
<dbReference type="EMBL" id="KK852952">
    <property type="protein sequence ID" value="KDR13322.1"/>
    <property type="molecule type" value="Genomic_DNA"/>
</dbReference>
<dbReference type="Proteomes" id="UP000027135">
    <property type="component" value="Unassembled WGS sequence"/>
</dbReference>
<gene>
    <name evidence="1" type="ORF">L798_12947</name>
</gene>
<dbReference type="AlphaFoldDB" id="A0A067R5E1"/>
<name>A0A067R5E1_ZOONE</name>
<reference evidence="1 2" key="1">
    <citation type="journal article" date="2014" name="Nat. Commun.">
        <title>Molecular traces of alternative social organization in a termite genome.</title>
        <authorList>
            <person name="Terrapon N."/>
            <person name="Li C."/>
            <person name="Robertson H.M."/>
            <person name="Ji L."/>
            <person name="Meng X."/>
            <person name="Booth W."/>
            <person name="Chen Z."/>
            <person name="Childers C.P."/>
            <person name="Glastad K.M."/>
            <person name="Gokhale K."/>
            <person name="Gowin J."/>
            <person name="Gronenberg W."/>
            <person name="Hermansen R.A."/>
            <person name="Hu H."/>
            <person name="Hunt B.G."/>
            <person name="Huylmans A.K."/>
            <person name="Khalil S.M."/>
            <person name="Mitchell R.D."/>
            <person name="Munoz-Torres M.C."/>
            <person name="Mustard J.A."/>
            <person name="Pan H."/>
            <person name="Reese J.T."/>
            <person name="Scharf M.E."/>
            <person name="Sun F."/>
            <person name="Vogel H."/>
            <person name="Xiao J."/>
            <person name="Yang W."/>
            <person name="Yang Z."/>
            <person name="Yang Z."/>
            <person name="Zhou J."/>
            <person name="Zhu J."/>
            <person name="Brent C.S."/>
            <person name="Elsik C.G."/>
            <person name="Goodisman M.A."/>
            <person name="Liberles D.A."/>
            <person name="Roe R.M."/>
            <person name="Vargo E.L."/>
            <person name="Vilcinskas A."/>
            <person name="Wang J."/>
            <person name="Bornberg-Bauer E."/>
            <person name="Korb J."/>
            <person name="Zhang G."/>
            <person name="Liebig J."/>
        </authorList>
    </citation>
    <scope>NUCLEOTIDE SEQUENCE [LARGE SCALE GENOMIC DNA]</scope>
    <source>
        <tissue evidence="1">Whole organism</tissue>
    </source>
</reference>
<keyword evidence="2" id="KW-1185">Reference proteome</keyword>
<sequence>MSHHLLTGYRVKAAPKIMHSYQLGKEKRLHRLCNGQYLCHHKPNQAISHL</sequence>
<protein>
    <submittedName>
        <fullName evidence="1">Uncharacterized protein</fullName>
    </submittedName>
</protein>